<dbReference type="PANTHER" id="PTHR27005">
    <property type="entry name" value="WALL-ASSOCIATED RECEPTOR KINASE-LIKE 21"/>
    <property type="match status" value="1"/>
</dbReference>
<dbReference type="SMART" id="SM00220">
    <property type="entry name" value="S_TKc"/>
    <property type="match status" value="1"/>
</dbReference>
<evidence type="ECO:0000256" key="4">
    <source>
        <dbReference type="ARBA" id="ARBA00022741"/>
    </source>
</evidence>
<evidence type="ECO:0000256" key="2">
    <source>
        <dbReference type="ARBA" id="ARBA00022536"/>
    </source>
</evidence>
<dbReference type="InterPro" id="IPR001881">
    <property type="entry name" value="EGF-like_Ca-bd_dom"/>
</dbReference>
<evidence type="ECO:0000256" key="1">
    <source>
        <dbReference type="ARBA" id="ARBA00022527"/>
    </source>
</evidence>
<dbReference type="Pfam" id="PF07714">
    <property type="entry name" value="PK_Tyr_Ser-Thr"/>
    <property type="match status" value="1"/>
</dbReference>
<dbReference type="Pfam" id="PF07645">
    <property type="entry name" value="EGF_CA"/>
    <property type="match status" value="1"/>
</dbReference>
<dbReference type="GO" id="GO:0005524">
    <property type="term" value="F:ATP binding"/>
    <property type="evidence" value="ECO:0007669"/>
    <property type="project" value="UniProtKB-UniRule"/>
</dbReference>
<keyword evidence="1 10" id="KW-0723">Serine/threonine-protein kinase</keyword>
<dbReference type="Gene3D" id="3.30.200.20">
    <property type="entry name" value="Phosphorylase Kinase, domain 1"/>
    <property type="match status" value="1"/>
</dbReference>
<dbReference type="PROSITE" id="PS50011">
    <property type="entry name" value="PROTEIN_KINASE_DOM"/>
    <property type="match status" value="1"/>
</dbReference>
<keyword evidence="7" id="KW-1015">Disulfide bond</keyword>
<keyword evidence="15" id="KW-1185">Reference proteome</keyword>
<accession>A0A5J9WNB3</accession>
<dbReference type="PROSITE" id="PS00107">
    <property type="entry name" value="PROTEIN_KINASE_ATP"/>
    <property type="match status" value="1"/>
</dbReference>
<dbReference type="OrthoDB" id="786894at2759"/>
<feature type="non-terminal residue" evidence="14">
    <location>
        <position position="1"/>
    </location>
</feature>
<evidence type="ECO:0000256" key="9">
    <source>
        <dbReference type="PROSITE-ProRule" id="PRU10141"/>
    </source>
</evidence>
<comment type="caution">
    <text evidence="14">The sequence shown here is derived from an EMBL/GenBank/DDBJ whole genome shotgun (WGS) entry which is preliminary data.</text>
</comment>
<name>A0A5J9WNB3_9POAL</name>
<dbReference type="EMBL" id="RWGY01000002">
    <property type="protein sequence ID" value="TVU49689.1"/>
    <property type="molecule type" value="Genomic_DNA"/>
</dbReference>
<feature type="binding site" evidence="9">
    <location>
        <position position="215"/>
    </location>
    <ligand>
        <name>ATP</name>
        <dbReference type="ChEBI" id="CHEBI:30616"/>
    </ligand>
</feature>
<dbReference type="GO" id="GO:0005509">
    <property type="term" value="F:calcium ion binding"/>
    <property type="evidence" value="ECO:0007669"/>
    <property type="project" value="InterPro"/>
</dbReference>
<keyword evidence="6 9" id="KW-0067">ATP-binding</keyword>
<dbReference type="InterPro" id="IPR000742">
    <property type="entry name" value="EGF"/>
</dbReference>
<comment type="caution">
    <text evidence="8">Lacks conserved residue(s) required for the propagation of feature annotation.</text>
</comment>
<keyword evidence="3" id="KW-0808">Transferase</keyword>
<dbReference type="InterPro" id="IPR000719">
    <property type="entry name" value="Prot_kinase_dom"/>
</dbReference>
<dbReference type="CDD" id="cd00054">
    <property type="entry name" value="EGF_CA"/>
    <property type="match status" value="1"/>
</dbReference>
<keyword evidence="5" id="KW-0418">Kinase</keyword>
<keyword evidence="11" id="KW-1133">Transmembrane helix</keyword>
<dbReference type="SMART" id="SM00179">
    <property type="entry name" value="EGF_CA"/>
    <property type="match status" value="1"/>
</dbReference>
<evidence type="ECO:0000259" key="13">
    <source>
        <dbReference type="PROSITE" id="PS50026"/>
    </source>
</evidence>
<proteinExistence type="inferred from homology"/>
<evidence type="ECO:0000256" key="10">
    <source>
        <dbReference type="RuleBase" id="RU000304"/>
    </source>
</evidence>
<dbReference type="PROSITE" id="PS50026">
    <property type="entry name" value="EGF_3"/>
    <property type="match status" value="1"/>
</dbReference>
<evidence type="ECO:0000256" key="11">
    <source>
        <dbReference type="SAM" id="Phobius"/>
    </source>
</evidence>
<evidence type="ECO:0000256" key="5">
    <source>
        <dbReference type="ARBA" id="ARBA00022777"/>
    </source>
</evidence>
<dbReference type="FunFam" id="2.10.25.10:FF:000628">
    <property type="entry name" value="Wall-associated receptor kinase 2"/>
    <property type="match status" value="1"/>
</dbReference>
<keyword evidence="11" id="KW-0812">Transmembrane</keyword>
<dbReference type="InterPro" id="IPR008271">
    <property type="entry name" value="Ser/Thr_kinase_AS"/>
</dbReference>
<dbReference type="InterPro" id="IPR049883">
    <property type="entry name" value="NOTCH1_EGF-like"/>
</dbReference>
<sequence length="481" mass="52808">MDWAVGNQTCEVAMGNRATYACASNHSVCVNSTNGPGYLCKCSPGYRGNPYIPDGCQDIDECKEQEHPCPGDTKCQNIPGDHLCICRSGRLFITGSGCEIKAAPGVGTSFYVLIGGTSIGVVIVGVALSCTYAFQEKKRLAAIKKRYFKQHGGLLLFEEMQSRQGRQGRLSFTLFTKEELDEATNKFDERHVLGKGGNGTVYRGELKDGRTVAIKRCKVADDERQRREFGKEVLILSQVNHRNIVKLYGCCLEVEVPILVYQFIPNGTLYQLLHGDATTSFAVRLKIAHEAAEALAYLHSTASPPVIHGDVKSPNILLDRDYAAKVSDFGASALAPTDEAHLVTLVQGTCGYLDPEYMQTCRLTDKSDVYSFEVVILELLTCRKALSLVAPEEERSLAACFLAAARDGRLDALVDERIKGEVNGEVLDLVAAMAKRCLEMSGDRRPSMREVAEEIDRVRKLMCRSAACLDDVAHTSIVIFE</sequence>
<dbReference type="SMART" id="SM00181">
    <property type="entry name" value="EGF"/>
    <property type="match status" value="2"/>
</dbReference>
<dbReference type="SUPFAM" id="SSF56112">
    <property type="entry name" value="Protein kinase-like (PK-like)"/>
    <property type="match status" value="1"/>
</dbReference>
<organism evidence="14 15">
    <name type="scientific">Eragrostis curvula</name>
    <name type="common">weeping love grass</name>
    <dbReference type="NCBI Taxonomy" id="38414"/>
    <lineage>
        <taxon>Eukaryota</taxon>
        <taxon>Viridiplantae</taxon>
        <taxon>Streptophyta</taxon>
        <taxon>Embryophyta</taxon>
        <taxon>Tracheophyta</taxon>
        <taxon>Spermatophyta</taxon>
        <taxon>Magnoliopsida</taxon>
        <taxon>Liliopsida</taxon>
        <taxon>Poales</taxon>
        <taxon>Poaceae</taxon>
        <taxon>PACMAD clade</taxon>
        <taxon>Chloridoideae</taxon>
        <taxon>Eragrostideae</taxon>
        <taxon>Eragrostidinae</taxon>
        <taxon>Eragrostis</taxon>
    </lineage>
</organism>
<dbReference type="Gene3D" id="1.10.510.10">
    <property type="entry name" value="Transferase(Phosphotransferase) domain 1"/>
    <property type="match status" value="1"/>
</dbReference>
<dbReference type="InterPro" id="IPR017441">
    <property type="entry name" value="Protein_kinase_ATP_BS"/>
</dbReference>
<dbReference type="AlphaFoldDB" id="A0A5J9WNB3"/>
<evidence type="ECO:0000256" key="8">
    <source>
        <dbReference type="PROSITE-ProRule" id="PRU00076"/>
    </source>
</evidence>
<dbReference type="PANTHER" id="PTHR27005:SF273">
    <property type="entry name" value="PROTEIN KINASE DOMAIN-CONTAINING PROTEIN"/>
    <property type="match status" value="1"/>
</dbReference>
<reference evidence="14 15" key="1">
    <citation type="journal article" date="2019" name="Sci. Rep.">
        <title>A high-quality genome of Eragrostis curvula grass provides insights into Poaceae evolution and supports new strategies to enhance forage quality.</title>
        <authorList>
            <person name="Carballo J."/>
            <person name="Santos B.A.C.M."/>
            <person name="Zappacosta D."/>
            <person name="Garbus I."/>
            <person name="Selva J.P."/>
            <person name="Gallo C.A."/>
            <person name="Diaz A."/>
            <person name="Albertini E."/>
            <person name="Caccamo M."/>
            <person name="Echenique V."/>
        </authorList>
    </citation>
    <scope>NUCLEOTIDE SEQUENCE [LARGE SCALE GENOMIC DNA]</scope>
    <source>
        <strain evidence="15">cv. Victoria</strain>
        <tissue evidence="14">Leaf</tissue>
    </source>
</reference>
<dbReference type="InterPro" id="IPR045274">
    <property type="entry name" value="WAK-like"/>
</dbReference>
<dbReference type="FunFam" id="1.10.510.10:FF:000084">
    <property type="entry name" value="Wall-associated receptor kinase 2"/>
    <property type="match status" value="1"/>
</dbReference>
<dbReference type="GO" id="GO:0007166">
    <property type="term" value="P:cell surface receptor signaling pathway"/>
    <property type="evidence" value="ECO:0007669"/>
    <property type="project" value="InterPro"/>
</dbReference>
<feature type="non-terminal residue" evidence="14">
    <location>
        <position position="481"/>
    </location>
</feature>
<protein>
    <recommendedName>
        <fullName evidence="16">Protein kinase domain-containing protein</fullName>
    </recommendedName>
</protein>
<keyword evidence="2 8" id="KW-0245">EGF-like domain</keyword>
<evidence type="ECO:0000259" key="12">
    <source>
        <dbReference type="PROSITE" id="PS50011"/>
    </source>
</evidence>
<gene>
    <name evidence="14" type="ORF">EJB05_01015</name>
</gene>
<dbReference type="InterPro" id="IPR001245">
    <property type="entry name" value="Ser-Thr/Tyr_kinase_cat_dom"/>
</dbReference>
<dbReference type="Gramene" id="TVU49689">
    <property type="protein sequence ID" value="TVU49689"/>
    <property type="gene ID" value="EJB05_01015"/>
</dbReference>
<evidence type="ECO:0000256" key="7">
    <source>
        <dbReference type="ARBA" id="ARBA00023157"/>
    </source>
</evidence>
<dbReference type="Proteomes" id="UP000324897">
    <property type="component" value="Chromosome 6"/>
</dbReference>
<feature type="transmembrane region" description="Helical" evidence="11">
    <location>
        <begin position="110"/>
        <end position="134"/>
    </location>
</feature>
<evidence type="ECO:0000313" key="15">
    <source>
        <dbReference type="Proteomes" id="UP000324897"/>
    </source>
</evidence>
<evidence type="ECO:0008006" key="16">
    <source>
        <dbReference type="Google" id="ProtNLM"/>
    </source>
</evidence>
<dbReference type="PROSITE" id="PS00108">
    <property type="entry name" value="PROTEIN_KINASE_ST"/>
    <property type="match status" value="1"/>
</dbReference>
<dbReference type="GO" id="GO:0004674">
    <property type="term" value="F:protein serine/threonine kinase activity"/>
    <property type="evidence" value="ECO:0007669"/>
    <property type="project" value="UniProtKB-KW"/>
</dbReference>
<keyword evidence="4 9" id="KW-0547">Nucleotide-binding</keyword>
<evidence type="ECO:0000313" key="14">
    <source>
        <dbReference type="EMBL" id="TVU49689.1"/>
    </source>
</evidence>
<evidence type="ECO:0000256" key="6">
    <source>
        <dbReference type="ARBA" id="ARBA00022840"/>
    </source>
</evidence>
<feature type="domain" description="EGF-like" evidence="13">
    <location>
        <begin position="58"/>
        <end position="99"/>
    </location>
</feature>
<dbReference type="FunFam" id="3.30.200.20:FF:000337">
    <property type="entry name" value="Wall-associated receptor kinase 3"/>
    <property type="match status" value="1"/>
</dbReference>
<dbReference type="InterPro" id="IPR011009">
    <property type="entry name" value="Kinase-like_dom_sf"/>
</dbReference>
<dbReference type="GO" id="GO:0005886">
    <property type="term" value="C:plasma membrane"/>
    <property type="evidence" value="ECO:0007669"/>
    <property type="project" value="TreeGrafter"/>
</dbReference>
<evidence type="ECO:0000256" key="3">
    <source>
        <dbReference type="ARBA" id="ARBA00022679"/>
    </source>
</evidence>
<feature type="domain" description="Protein kinase" evidence="12">
    <location>
        <begin position="187"/>
        <end position="462"/>
    </location>
</feature>
<comment type="similarity">
    <text evidence="10">Belongs to the protein kinase superfamily.</text>
</comment>
<dbReference type="SUPFAM" id="SSF57196">
    <property type="entry name" value="EGF/Laminin"/>
    <property type="match status" value="1"/>
</dbReference>
<keyword evidence="11" id="KW-0472">Membrane</keyword>
<dbReference type="Gene3D" id="2.10.25.10">
    <property type="entry name" value="Laminin"/>
    <property type="match status" value="2"/>
</dbReference>